<feature type="chain" id="PRO_5046342402" description="Calcineurin-like phosphoesterase domain-containing protein" evidence="1">
    <location>
        <begin position="22"/>
        <end position="96"/>
    </location>
</feature>
<feature type="non-terminal residue" evidence="2">
    <location>
        <position position="96"/>
    </location>
</feature>
<dbReference type="Proteomes" id="UP001479436">
    <property type="component" value="Unassembled WGS sequence"/>
</dbReference>
<keyword evidence="3" id="KW-1185">Reference proteome</keyword>
<dbReference type="Gene3D" id="3.60.21.10">
    <property type="match status" value="1"/>
</dbReference>
<comment type="caution">
    <text evidence="2">The sequence shown here is derived from an EMBL/GenBank/DDBJ whole genome shotgun (WGS) entry which is preliminary data.</text>
</comment>
<gene>
    <name evidence="2" type="ORF">K7432_017928</name>
</gene>
<keyword evidence="1" id="KW-0732">Signal</keyword>
<reference evidence="2 3" key="1">
    <citation type="submission" date="2023-04" db="EMBL/GenBank/DDBJ databases">
        <title>Genome of Basidiobolus ranarum AG-B5.</title>
        <authorList>
            <person name="Stajich J.E."/>
            <person name="Carter-House D."/>
            <person name="Gryganskyi A."/>
        </authorList>
    </citation>
    <scope>NUCLEOTIDE SEQUENCE [LARGE SCALE GENOMIC DNA]</scope>
    <source>
        <strain evidence="2 3">AG-B5</strain>
    </source>
</reference>
<dbReference type="EMBL" id="JASJQH010004678">
    <property type="protein sequence ID" value="KAK9753832.1"/>
    <property type="molecule type" value="Genomic_DNA"/>
</dbReference>
<evidence type="ECO:0000256" key="1">
    <source>
        <dbReference type="SAM" id="SignalP"/>
    </source>
</evidence>
<sequence>MGTYTFFTLFITNFLINSVTSGPIYFDIKSPAYYPLKDILIPPSKDASTVKIQELEADGTMDRLIIVGDLHGSLEYFDDLLKKIDFDPKIDKVVLA</sequence>
<dbReference type="InterPro" id="IPR029052">
    <property type="entry name" value="Metallo-depent_PP-like"/>
</dbReference>
<evidence type="ECO:0000313" key="3">
    <source>
        <dbReference type="Proteomes" id="UP001479436"/>
    </source>
</evidence>
<feature type="signal peptide" evidence="1">
    <location>
        <begin position="1"/>
        <end position="21"/>
    </location>
</feature>
<proteinExistence type="predicted"/>
<accession>A0ABR2WCS3</accession>
<name>A0ABR2WCS3_9FUNG</name>
<evidence type="ECO:0000313" key="2">
    <source>
        <dbReference type="EMBL" id="KAK9753832.1"/>
    </source>
</evidence>
<organism evidence="2 3">
    <name type="scientific">Basidiobolus ranarum</name>
    <dbReference type="NCBI Taxonomy" id="34480"/>
    <lineage>
        <taxon>Eukaryota</taxon>
        <taxon>Fungi</taxon>
        <taxon>Fungi incertae sedis</taxon>
        <taxon>Zoopagomycota</taxon>
        <taxon>Entomophthoromycotina</taxon>
        <taxon>Basidiobolomycetes</taxon>
        <taxon>Basidiobolales</taxon>
        <taxon>Basidiobolaceae</taxon>
        <taxon>Basidiobolus</taxon>
    </lineage>
</organism>
<dbReference type="SUPFAM" id="SSF56300">
    <property type="entry name" value="Metallo-dependent phosphatases"/>
    <property type="match status" value="1"/>
</dbReference>
<evidence type="ECO:0008006" key="4">
    <source>
        <dbReference type="Google" id="ProtNLM"/>
    </source>
</evidence>
<protein>
    <recommendedName>
        <fullName evidence="4">Calcineurin-like phosphoesterase domain-containing protein</fullName>
    </recommendedName>
</protein>